<dbReference type="AlphaFoldDB" id="A0A1X6WUB1"/>
<dbReference type="RefSeq" id="WP_087102368.1">
    <property type="nucleotide sequence ID" value="NZ_FWFG01000024.1"/>
</dbReference>
<organism evidence="2 3">
    <name type="scientific">Brachybacterium nesterenkovii</name>
    <dbReference type="NCBI Taxonomy" id="47847"/>
    <lineage>
        <taxon>Bacteria</taxon>
        <taxon>Bacillati</taxon>
        <taxon>Actinomycetota</taxon>
        <taxon>Actinomycetes</taxon>
        <taxon>Micrococcales</taxon>
        <taxon>Dermabacteraceae</taxon>
        <taxon>Brachybacterium</taxon>
    </lineage>
</organism>
<keyword evidence="1" id="KW-1133">Transmembrane helix</keyword>
<name>A0A1X6WUB1_9MICO</name>
<dbReference type="EMBL" id="FWFG01000024">
    <property type="protein sequence ID" value="SLM88849.1"/>
    <property type="molecule type" value="Genomic_DNA"/>
</dbReference>
<keyword evidence="1" id="KW-0812">Transmembrane</keyword>
<proteinExistence type="predicted"/>
<protein>
    <submittedName>
        <fullName evidence="2">Uncharacterized protein</fullName>
    </submittedName>
</protein>
<dbReference type="Proteomes" id="UP000195981">
    <property type="component" value="Unassembled WGS sequence"/>
</dbReference>
<sequence>MIYAFISLIVGGILLGGAWSFHQQGKPWWARILLALVGLVAVVLALWRIQQG</sequence>
<evidence type="ECO:0000313" key="3">
    <source>
        <dbReference type="Proteomes" id="UP000195981"/>
    </source>
</evidence>
<gene>
    <name evidence="2" type="ORF">FM110_02575</name>
</gene>
<evidence type="ECO:0000313" key="2">
    <source>
        <dbReference type="EMBL" id="SLM88849.1"/>
    </source>
</evidence>
<feature type="transmembrane region" description="Helical" evidence="1">
    <location>
        <begin position="30"/>
        <end position="49"/>
    </location>
</feature>
<keyword evidence="3" id="KW-1185">Reference proteome</keyword>
<reference evidence="2 3" key="1">
    <citation type="submission" date="2017-02" db="EMBL/GenBank/DDBJ databases">
        <authorList>
            <person name="Peterson S.W."/>
        </authorList>
    </citation>
    <scope>NUCLEOTIDE SEQUENCE [LARGE SCALE GENOMIC DNA]</scope>
    <source>
        <strain evidence="2 3">CIP104813</strain>
    </source>
</reference>
<accession>A0A1X6WUB1</accession>
<evidence type="ECO:0000256" key="1">
    <source>
        <dbReference type="SAM" id="Phobius"/>
    </source>
</evidence>
<keyword evidence="1" id="KW-0472">Membrane</keyword>